<name>A0A9L0RDH8_HORSE</name>
<evidence type="ECO:0000313" key="2">
    <source>
        <dbReference type="Proteomes" id="UP000002281"/>
    </source>
</evidence>
<sequence>KSKPMDNQSQSTCTHLIFFLVNSNVILNGNLHCHFKSISQIFARHFMEGDTEAKKLSCIPIVR</sequence>
<reference evidence="1" key="2">
    <citation type="submission" date="2025-08" db="UniProtKB">
        <authorList>
            <consortium name="Ensembl"/>
        </authorList>
    </citation>
    <scope>IDENTIFICATION</scope>
    <source>
        <strain evidence="1">Thoroughbred</strain>
    </source>
</reference>
<proteinExistence type="predicted"/>
<keyword evidence="2" id="KW-1185">Reference proteome</keyword>
<evidence type="ECO:0000313" key="1">
    <source>
        <dbReference type="Ensembl" id="ENSECAP00000059839.1"/>
    </source>
</evidence>
<organism evidence="1 2">
    <name type="scientific">Equus caballus</name>
    <name type="common">Horse</name>
    <dbReference type="NCBI Taxonomy" id="9796"/>
    <lineage>
        <taxon>Eukaryota</taxon>
        <taxon>Metazoa</taxon>
        <taxon>Chordata</taxon>
        <taxon>Craniata</taxon>
        <taxon>Vertebrata</taxon>
        <taxon>Euteleostomi</taxon>
        <taxon>Mammalia</taxon>
        <taxon>Eutheria</taxon>
        <taxon>Laurasiatheria</taxon>
        <taxon>Perissodactyla</taxon>
        <taxon>Equidae</taxon>
        <taxon>Equus</taxon>
    </lineage>
</organism>
<reference evidence="1" key="3">
    <citation type="submission" date="2025-09" db="UniProtKB">
        <authorList>
            <consortium name="Ensembl"/>
        </authorList>
    </citation>
    <scope>IDENTIFICATION</scope>
    <source>
        <strain evidence="1">Thoroughbred</strain>
    </source>
</reference>
<dbReference type="Ensembl" id="ENSECAT00000137183.1">
    <property type="protein sequence ID" value="ENSECAP00000059839.1"/>
    <property type="gene ID" value="ENSECAG00000046726.1"/>
</dbReference>
<protein>
    <submittedName>
        <fullName evidence="1">Uncharacterized protein</fullName>
    </submittedName>
</protein>
<dbReference type="AlphaFoldDB" id="A0A9L0RDH8"/>
<dbReference type="GeneTree" id="ENSGT00910000148742"/>
<accession>A0A9L0RDH8</accession>
<reference evidence="1 2" key="1">
    <citation type="journal article" date="2009" name="Science">
        <title>Genome sequence, comparative analysis, and population genetics of the domestic horse.</title>
        <authorList>
            <consortium name="Broad Institute Genome Sequencing Platform"/>
            <consortium name="Broad Institute Whole Genome Assembly Team"/>
            <person name="Wade C.M."/>
            <person name="Giulotto E."/>
            <person name="Sigurdsson S."/>
            <person name="Zoli M."/>
            <person name="Gnerre S."/>
            <person name="Imsland F."/>
            <person name="Lear T.L."/>
            <person name="Adelson D.L."/>
            <person name="Bailey E."/>
            <person name="Bellone R.R."/>
            <person name="Bloecker H."/>
            <person name="Distl O."/>
            <person name="Edgar R.C."/>
            <person name="Garber M."/>
            <person name="Leeb T."/>
            <person name="Mauceli E."/>
            <person name="MacLeod J.N."/>
            <person name="Penedo M.C.T."/>
            <person name="Raison J.M."/>
            <person name="Sharpe T."/>
            <person name="Vogel J."/>
            <person name="Andersson L."/>
            <person name="Antczak D.F."/>
            <person name="Biagi T."/>
            <person name="Binns M.M."/>
            <person name="Chowdhary B.P."/>
            <person name="Coleman S.J."/>
            <person name="Della Valle G."/>
            <person name="Fryc S."/>
            <person name="Guerin G."/>
            <person name="Hasegawa T."/>
            <person name="Hill E.W."/>
            <person name="Jurka J."/>
            <person name="Kiialainen A."/>
            <person name="Lindgren G."/>
            <person name="Liu J."/>
            <person name="Magnani E."/>
            <person name="Mickelson J.R."/>
            <person name="Murray J."/>
            <person name="Nergadze S.G."/>
            <person name="Onofrio R."/>
            <person name="Pedroni S."/>
            <person name="Piras M.F."/>
            <person name="Raudsepp T."/>
            <person name="Rocchi M."/>
            <person name="Roeed K.H."/>
            <person name="Ryder O.A."/>
            <person name="Searle S."/>
            <person name="Skow L."/>
            <person name="Swinburne J.E."/>
            <person name="Syvaenen A.C."/>
            <person name="Tozaki T."/>
            <person name="Valberg S.J."/>
            <person name="Vaudin M."/>
            <person name="White J.R."/>
            <person name="Zody M.C."/>
            <person name="Lander E.S."/>
            <person name="Lindblad-Toh K."/>
        </authorList>
    </citation>
    <scope>NUCLEOTIDE SEQUENCE [LARGE SCALE GENOMIC DNA]</scope>
    <source>
        <strain evidence="1 2">Thoroughbred</strain>
    </source>
</reference>
<dbReference type="Proteomes" id="UP000002281">
    <property type="component" value="Chromosome 17"/>
</dbReference>